<sequence>MTPPLAPHIPGLFNPNTHSELKYAVAHWSDYVNLSLAQFSQCFIDRVSHCKCAGGKEHEFLRFEILSPAGNCKALVIADRRVELDRDDPSGKVVIFSTPLMNSSSVESSAHDPSPALDYVYVATMGTSREFDITDRLGAYDVLRTLTYPADRIRPSAAQLCTLLDVTNAQSRVYEIYNTQCYWYSHTVFTALSQLFPTVDRTSGEKEGRKGTFGGFPVSMENSVDIVCQTFNQAQAATALKAEEERRVEEA</sequence>
<organism evidence="1 2">
    <name type="scientific">Paxillus involutus ATCC 200175</name>
    <dbReference type="NCBI Taxonomy" id="664439"/>
    <lineage>
        <taxon>Eukaryota</taxon>
        <taxon>Fungi</taxon>
        <taxon>Dikarya</taxon>
        <taxon>Basidiomycota</taxon>
        <taxon>Agaricomycotina</taxon>
        <taxon>Agaricomycetes</taxon>
        <taxon>Agaricomycetidae</taxon>
        <taxon>Boletales</taxon>
        <taxon>Paxilineae</taxon>
        <taxon>Paxillaceae</taxon>
        <taxon>Paxillus</taxon>
    </lineage>
</organism>
<keyword evidence="2" id="KW-1185">Reference proteome</keyword>
<accession>A0A0C9TD95</accession>
<dbReference type="Proteomes" id="UP000053647">
    <property type="component" value="Unassembled WGS sequence"/>
</dbReference>
<protein>
    <submittedName>
        <fullName evidence="1">Unplaced genomic scaffold PAXINscaffold_1861, whole genome shotgun sequence</fullName>
    </submittedName>
</protein>
<evidence type="ECO:0000313" key="1">
    <source>
        <dbReference type="EMBL" id="KIJ05176.1"/>
    </source>
</evidence>
<dbReference type="HOGENOM" id="CLU_067635_1_0_1"/>
<proteinExistence type="predicted"/>
<feature type="non-terminal residue" evidence="1">
    <location>
        <position position="251"/>
    </location>
</feature>
<dbReference type="AlphaFoldDB" id="A0A0C9TD95"/>
<dbReference type="EMBL" id="KN821183">
    <property type="protein sequence ID" value="KIJ05176.1"/>
    <property type="molecule type" value="Genomic_DNA"/>
</dbReference>
<reference evidence="1 2" key="1">
    <citation type="submission" date="2014-06" db="EMBL/GenBank/DDBJ databases">
        <authorList>
            <consortium name="DOE Joint Genome Institute"/>
            <person name="Kuo A."/>
            <person name="Kohler A."/>
            <person name="Nagy L.G."/>
            <person name="Floudas D."/>
            <person name="Copeland A."/>
            <person name="Barry K.W."/>
            <person name="Cichocki N."/>
            <person name="Veneault-Fourrey C."/>
            <person name="LaButti K."/>
            <person name="Lindquist E.A."/>
            <person name="Lipzen A."/>
            <person name="Lundell T."/>
            <person name="Morin E."/>
            <person name="Murat C."/>
            <person name="Sun H."/>
            <person name="Tunlid A."/>
            <person name="Henrissat B."/>
            <person name="Grigoriev I.V."/>
            <person name="Hibbett D.S."/>
            <person name="Martin F."/>
            <person name="Nordberg H.P."/>
            <person name="Cantor M.N."/>
            <person name="Hua S.X."/>
        </authorList>
    </citation>
    <scope>NUCLEOTIDE SEQUENCE [LARGE SCALE GENOMIC DNA]</scope>
    <source>
        <strain evidence="1 2">ATCC 200175</strain>
    </source>
</reference>
<dbReference type="OrthoDB" id="4762016at2759"/>
<name>A0A0C9TD95_PAXIN</name>
<evidence type="ECO:0000313" key="2">
    <source>
        <dbReference type="Proteomes" id="UP000053647"/>
    </source>
</evidence>
<reference evidence="2" key="2">
    <citation type="submission" date="2015-01" db="EMBL/GenBank/DDBJ databases">
        <title>Evolutionary Origins and Diversification of the Mycorrhizal Mutualists.</title>
        <authorList>
            <consortium name="DOE Joint Genome Institute"/>
            <consortium name="Mycorrhizal Genomics Consortium"/>
            <person name="Kohler A."/>
            <person name="Kuo A."/>
            <person name="Nagy L.G."/>
            <person name="Floudas D."/>
            <person name="Copeland A."/>
            <person name="Barry K.W."/>
            <person name="Cichocki N."/>
            <person name="Veneault-Fourrey C."/>
            <person name="LaButti K."/>
            <person name="Lindquist E.A."/>
            <person name="Lipzen A."/>
            <person name="Lundell T."/>
            <person name="Morin E."/>
            <person name="Murat C."/>
            <person name="Riley R."/>
            <person name="Ohm R."/>
            <person name="Sun H."/>
            <person name="Tunlid A."/>
            <person name="Henrissat B."/>
            <person name="Grigoriev I.V."/>
            <person name="Hibbett D.S."/>
            <person name="Martin F."/>
        </authorList>
    </citation>
    <scope>NUCLEOTIDE SEQUENCE [LARGE SCALE GENOMIC DNA]</scope>
    <source>
        <strain evidence="2">ATCC 200175</strain>
    </source>
</reference>
<gene>
    <name evidence="1" type="ORF">PAXINDRAFT_103881</name>
</gene>